<dbReference type="SUPFAM" id="SSF53092">
    <property type="entry name" value="Creatinase/prolidase N-terminal domain"/>
    <property type="match status" value="1"/>
</dbReference>
<dbReference type="CDD" id="cd01066">
    <property type="entry name" value="APP_MetAP"/>
    <property type="match status" value="1"/>
</dbReference>
<reference evidence="3 4" key="1">
    <citation type="submission" date="2020-02" db="EMBL/GenBank/DDBJ databases">
        <authorList>
            <person name="Li X.-J."/>
            <person name="Feng X.-M."/>
        </authorList>
    </citation>
    <scope>NUCLEOTIDE SEQUENCE [LARGE SCALE GENOMIC DNA]</scope>
    <source>
        <strain evidence="3 4">CGMCC 4.7225</strain>
    </source>
</reference>
<dbReference type="InterPro" id="IPR029149">
    <property type="entry name" value="Creatin/AminoP/Spt16_N"/>
</dbReference>
<dbReference type="PANTHER" id="PTHR46112:SF3">
    <property type="entry name" value="AMINOPEPTIDASE YPDF"/>
    <property type="match status" value="1"/>
</dbReference>
<accession>A0A6N9YNV1</accession>
<evidence type="ECO:0000313" key="3">
    <source>
        <dbReference type="EMBL" id="NED96518.1"/>
    </source>
</evidence>
<dbReference type="AlphaFoldDB" id="A0A6N9YNV1"/>
<keyword evidence="3" id="KW-0645">Protease</keyword>
<dbReference type="Gene3D" id="3.90.230.10">
    <property type="entry name" value="Creatinase/methionine aminopeptidase superfamily"/>
    <property type="match status" value="1"/>
</dbReference>
<dbReference type="SUPFAM" id="SSF55920">
    <property type="entry name" value="Creatinase/aminopeptidase"/>
    <property type="match status" value="1"/>
</dbReference>
<dbReference type="Pfam" id="PF01321">
    <property type="entry name" value="Creatinase_N"/>
    <property type="match status" value="1"/>
</dbReference>
<proteinExistence type="predicted"/>
<dbReference type="InterPro" id="IPR001714">
    <property type="entry name" value="Pept_M24_MAP"/>
</dbReference>
<dbReference type="InterPro" id="IPR036005">
    <property type="entry name" value="Creatinase/aminopeptidase-like"/>
</dbReference>
<feature type="domain" description="Creatinase N-terminal" evidence="2">
    <location>
        <begin position="29"/>
        <end position="172"/>
    </location>
</feature>
<organism evidence="3 4">
    <name type="scientific">Phytoactinopolyspora alkaliphila</name>
    <dbReference type="NCBI Taxonomy" id="1783498"/>
    <lineage>
        <taxon>Bacteria</taxon>
        <taxon>Bacillati</taxon>
        <taxon>Actinomycetota</taxon>
        <taxon>Actinomycetes</taxon>
        <taxon>Jiangellales</taxon>
        <taxon>Jiangellaceae</taxon>
        <taxon>Phytoactinopolyspora</taxon>
    </lineage>
</organism>
<protein>
    <submittedName>
        <fullName evidence="3">Aminopeptidase P family protein</fullName>
    </submittedName>
</protein>
<dbReference type="Proteomes" id="UP000469185">
    <property type="component" value="Unassembled WGS sequence"/>
</dbReference>
<feature type="domain" description="Peptidase M24" evidence="1">
    <location>
        <begin position="180"/>
        <end position="380"/>
    </location>
</feature>
<keyword evidence="4" id="KW-1185">Reference proteome</keyword>
<keyword evidence="3" id="KW-0031">Aminopeptidase</keyword>
<dbReference type="PANTHER" id="PTHR46112">
    <property type="entry name" value="AMINOPEPTIDASE"/>
    <property type="match status" value="1"/>
</dbReference>
<dbReference type="Gene3D" id="3.40.350.10">
    <property type="entry name" value="Creatinase/prolidase N-terminal domain"/>
    <property type="match status" value="1"/>
</dbReference>
<dbReference type="PRINTS" id="PR00599">
    <property type="entry name" value="MAPEPTIDASE"/>
</dbReference>
<dbReference type="RefSeq" id="WP_163819303.1">
    <property type="nucleotide sequence ID" value="NZ_JAAGOB010000007.1"/>
</dbReference>
<gene>
    <name evidence="3" type="ORF">G1H11_14505</name>
</gene>
<dbReference type="Pfam" id="PF00557">
    <property type="entry name" value="Peptidase_M24"/>
    <property type="match status" value="1"/>
</dbReference>
<evidence type="ECO:0000313" key="4">
    <source>
        <dbReference type="Proteomes" id="UP000469185"/>
    </source>
</evidence>
<evidence type="ECO:0000259" key="2">
    <source>
        <dbReference type="Pfam" id="PF01321"/>
    </source>
</evidence>
<dbReference type="GO" id="GO:0008235">
    <property type="term" value="F:metalloexopeptidase activity"/>
    <property type="evidence" value="ECO:0007669"/>
    <property type="project" value="UniProtKB-ARBA"/>
</dbReference>
<evidence type="ECO:0000259" key="1">
    <source>
        <dbReference type="Pfam" id="PF00557"/>
    </source>
</evidence>
<dbReference type="InterPro" id="IPR000994">
    <property type="entry name" value="Pept_M24"/>
</dbReference>
<dbReference type="EMBL" id="JAAGOB010000007">
    <property type="protein sequence ID" value="NED96518.1"/>
    <property type="molecule type" value="Genomic_DNA"/>
</dbReference>
<keyword evidence="3" id="KW-0378">Hydrolase</keyword>
<dbReference type="InterPro" id="IPR050659">
    <property type="entry name" value="Peptidase_M24B"/>
</dbReference>
<name>A0A6N9YNV1_9ACTN</name>
<comment type="caution">
    <text evidence="3">The sequence shown here is derived from an EMBL/GenBank/DDBJ whole genome shotgun (WGS) entry which is preliminary data.</text>
</comment>
<dbReference type="GO" id="GO:0004177">
    <property type="term" value="F:aminopeptidase activity"/>
    <property type="evidence" value="ECO:0007669"/>
    <property type="project" value="UniProtKB-KW"/>
</dbReference>
<sequence length="409" mass="43746">MPEARIPWNWPARLDVLELTFSMSEYGRRLESYRAVAAAHECDALVLYGSPADDAPTRHLTGFSTWWGQSFAVLNGSGPPVLCTSAIAHGEPMHSNAQTTWVHDLRPAAGEQAGPASDGLLKQVAEALPTRGRIGFADVRAIPVSSFNCLAELRPGVTWVDCSDAVRRIRRIKSAEELALLRRLGVAVSAALMESLHTVSTSATELDVAAAAHAGCVRRGAEAMDFGCFALSGFRSMFKNAWPTDRRPRDGEVVVVDLGATIGGYRSDVSRNCFVGDPSAEARRAIDACVEARDAALAAIRPGVRGQDVVDAMSTVLAGRGMTAWDFSLCHGIGMHLIEAPYFNERSTVLESGMVFCVEPIVAPPDVGMLCIEDMVAVTESGYELLTPAPVMPVISTHTSPAGSTYEGE</sequence>
<dbReference type="InterPro" id="IPR000587">
    <property type="entry name" value="Creatinase_N"/>
</dbReference>